<comment type="caution">
    <text evidence="3">The sequence shown here is derived from an EMBL/GenBank/DDBJ whole genome shotgun (WGS) entry which is preliminary data.</text>
</comment>
<feature type="domain" description="FERM" evidence="2">
    <location>
        <begin position="23"/>
        <end position="360"/>
    </location>
</feature>
<evidence type="ECO:0000259" key="2">
    <source>
        <dbReference type="PROSITE" id="PS50057"/>
    </source>
</evidence>
<accession>A0A8S4FU81</accession>
<reference evidence="3" key="1">
    <citation type="submission" date="2020-11" db="EMBL/GenBank/DDBJ databases">
        <authorList>
            <person name="Whiteford S."/>
        </authorList>
    </citation>
    <scope>NUCLEOTIDE SEQUENCE</scope>
</reference>
<dbReference type="PANTHER" id="PTHR23280">
    <property type="entry name" value="4.1 G PROTEIN"/>
    <property type="match status" value="1"/>
</dbReference>
<dbReference type="Proteomes" id="UP000653454">
    <property type="component" value="Unassembled WGS sequence"/>
</dbReference>
<sequence>MRESLRRLASEEAMQPPRRAGRRRCAVELIDGETLDLDVQRKAKGGELLDLVCQHLGVDERDYFGLQHAERGDPRVWVDLNRRLSKTFKNSPWEVRLAVKFYPPEPADLAEDITRDQLMYAVRRDLIEDCADHCCGEPDHRSVLDNLYSDIVTALQAAAKVSRGGSKGVGRGPRIVGWNKHVSAAHREARSRFHEWLLSGKPSSGCVYDDMRSSRKVFKSRLKWCQDHQDQIKMDALAEKHERGNFRTFWKTTSKMNPRPGLPVSVGGVSDPKDIANLFRDQFNINSPLGPARTMPNVETHVQKMSTRFTAKEIAKVIRSISRGKSPGHDGLSIEHLQYAGPHISRVLAMFFTLCVRHLY</sequence>
<dbReference type="SUPFAM" id="SSF54236">
    <property type="entry name" value="Ubiquitin-like"/>
    <property type="match status" value="1"/>
</dbReference>
<dbReference type="GO" id="GO:0030182">
    <property type="term" value="P:neuron differentiation"/>
    <property type="evidence" value="ECO:0007669"/>
    <property type="project" value="UniProtKB-ARBA"/>
</dbReference>
<protein>
    <submittedName>
        <fullName evidence="3">(diamondback moth) hypothetical protein</fullName>
    </submittedName>
</protein>
<gene>
    <name evidence="3" type="ORF">PLXY2_LOCUS10201</name>
</gene>
<proteinExistence type="predicted"/>
<dbReference type="InterPro" id="IPR018979">
    <property type="entry name" value="FERM_N"/>
</dbReference>
<dbReference type="CDD" id="cd01765">
    <property type="entry name" value="FERM_F0_F1"/>
    <property type="match status" value="1"/>
</dbReference>
<dbReference type="InterPro" id="IPR019749">
    <property type="entry name" value="Band_41_domain"/>
</dbReference>
<dbReference type="GO" id="GO:0009887">
    <property type="term" value="P:animal organ morphogenesis"/>
    <property type="evidence" value="ECO:0007669"/>
    <property type="project" value="UniProtKB-ARBA"/>
</dbReference>
<dbReference type="Pfam" id="PF09379">
    <property type="entry name" value="FERM_N"/>
    <property type="match status" value="1"/>
</dbReference>
<feature type="region of interest" description="Disordered" evidence="1">
    <location>
        <begin position="1"/>
        <end position="20"/>
    </location>
</feature>
<dbReference type="SMART" id="SM00295">
    <property type="entry name" value="B41"/>
    <property type="match status" value="1"/>
</dbReference>
<evidence type="ECO:0000313" key="3">
    <source>
        <dbReference type="EMBL" id="CAG9131271.1"/>
    </source>
</evidence>
<feature type="compositionally biased region" description="Basic and acidic residues" evidence="1">
    <location>
        <begin position="1"/>
        <end position="10"/>
    </location>
</feature>
<evidence type="ECO:0000256" key="1">
    <source>
        <dbReference type="SAM" id="MobiDB-lite"/>
    </source>
</evidence>
<dbReference type="InterPro" id="IPR000299">
    <property type="entry name" value="FERM_domain"/>
</dbReference>
<dbReference type="GO" id="GO:0031032">
    <property type="term" value="P:actomyosin structure organization"/>
    <property type="evidence" value="ECO:0007669"/>
    <property type="project" value="TreeGrafter"/>
</dbReference>
<evidence type="ECO:0000313" key="4">
    <source>
        <dbReference type="Proteomes" id="UP000653454"/>
    </source>
</evidence>
<dbReference type="PROSITE" id="PS50057">
    <property type="entry name" value="FERM_3"/>
    <property type="match status" value="1"/>
</dbReference>
<dbReference type="EMBL" id="CAJHNJ030000044">
    <property type="protein sequence ID" value="CAG9131271.1"/>
    <property type="molecule type" value="Genomic_DNA"/>
</dbReference>
<dbReference type="Gene3D" id="1.20.80.60">
    <property type="match status" value="1"/>
</dbReference>
<keyword evidence="4" id="KW-1185">Reference proteome</keyword>
<dbReference type="GO" id="GO:0005856">
    <property type="term" value="C:cytoskeleton"/>
    <property type="evidence" value="ECO:0007669"/>
    <property type="project" value="TreeGrafter"/>
</dbReference>
<dbReference type="PANTHER" id="PTHR23280:SF21">
    <property type="entry name" value="PROTEIN 4.1 HOMOLOG"/>
    <property type="match status" value="1"/>
</dbReference>
<dbReference type="GO" id="GO:0005886">
    <property type="term" value="C:plasma membrane"/>
    <property type="evidence" value="ECO:0007669"/>
    <property type="project" value="TreeGrafter"/>
</dbReference>
<dbReference type="Gene3D" id="3.10.20.90">
    <property type="entry name" value="Phosphatidylinositol 3-kinase Catalytic Subunit, Chain A, domain 1"/>
    <property type="match status" value="1"/>
</dbReference>
<dbReference type="InterPro" id="IPR029071">
    <property type="entry name" value="Ubiquitin-like_domsf"/>
</dbReference>
<dbReference type="AlphaFoldDB" id="A0A8S4FU81"/>
<organism evidence="3 4">
    <name type="scientific">Plutella xylostella</name>
    <name type="common">Diamondback moth</name>
    <name type="synonym">Plutella maculipennis</name>
    <dbReference type="NCBI Taxonomy" id="51655"/>
    <lineage>
        <taxon>Eukaryota</taxon>
        <taxon>Metazoa</taxon>
        <taxon>Ecdysozoa</taxon>
        <taxon>Arthropoda</taxon>
        <taxon>Hexapoda</taxon>
        <taxon>Insecta</taxon>
        <taxon>Pterygota</taxon>
        <taxon>Neoptera</taxon>
        <taxon>Endopterygota</taxon>
        <taxon>Lepidoptera</taxon>
        <taxon>Glossata</taxon>
        <taxon>Ditrysia</taxon>
        <taxon>Yponomeutoidea</taxon>
        <taxon>Plutellidae</taxon>
        <taxon>Plutella</taxon>
    </lineage>
</organism>
<name>A0A8S4FU81_PLUXY</name>